<accession>A0A174VUY1</accession>
<evidence type="ECO:0000259" key="2">
    <source>
        <dbReference type="Pfam" id="PF13930"/>
    </source>
</evidence>
<keyword evidence="3" id="KW-0378">Hydrolase</keyword>
<dbReference type="Pfam" id="PF13930">
    <property type="entry name" value="Endonuclea_NS_2"/>
    <property type="match status" value="1"/>
</dbReference>
<feature type="signal peptide" evidence="1">
    <location>
        <begin position="1"/>
        <end position="27"/>
    </location>
</feature>
<dbReference type="Proteomes" id="UP000095762">
    <property type="component" value="Unassembled WGS sequence"/>
</dbReference>
<dbReference type="EMBL" id="CZBP01000037">
    <property type="protein sequence ID" value="CUQ37161.1"/>
    <property type="molecule type" value="Genomic_DNA"/>
</dbReference>
<dbReference type="Gene3D" id="3.40.10.10">
    <property type="entry name" value="DNA Methylphosphotriester Repair Domain"/>
    <property type="match status" value="1"/>
</dbReference>
<dbReference type="InterPro" id="IPR044927">
    <property type="entry name" value="Endonuclea_NS_2"/>
</dbReference>
<keyword evidence="1" id="KW-0732">Signal</keyword>
<dbReference type="InterPro" id="IPR035451">
    <property type="entry name" value="Ada-like_dom_sf"/>
</dbReference>
<sequence length="286" mass="31817">MQKNKKFLLPIITAISILFSGYAPVMADVDLSTIPAYTGEPYVEINDNVPDFPEDDFTTDSFESYSDLDNLGRCGVAYANIGQDLMPTEKRGSIGQVKPSGWHTQKYDNVDGKFVYNRCHLIGYQLTAENANEKNLITGTRYLNVEGMLPFENMVADYIKETDYHVLYRVTPIFDGDNLVADGVQMEAESVEDNGDGILFNVFCYNVQPGINIDYATGDSSLSGESTDVSADTANTEYVLNVNTKKFHKPTCSAAKQMKEENKQEYSGSRDDLIAQGYEPCKKCNP</sequence>
<feature type="chain" id="PRO_5008036095" evidence="1">
    <location>
        <begin position="28"/>
        <end position="286"/>
    </location>
</feature>
<dbReference type="AlphaFoldDB" id="A0A174VUY1"/>
<evidence type="ECO:0000313" key="3">
    <source>
        <dbReference type="EMBL" id="CUQ37161.1"/>
    </source>
</evidence>
<dbReference type="InterPro" id="IPR044929">
    <property type="entry name" value="DNA/RNA_non-sp_Endonuclease_sf"/>
</dbReference>
<dbReference type="GO" id="GO:0016787">
    <property type="term" value="F:hydrolase activity"/>
    <property type="evidence" value="ECO:0007669"/>
    <property type="project" value="UniProtKB-KW"/>
</dbReference>
<evidence type="ECO:0000313" key="4">
    <source>
        <dbReference type="Proteomes" id="UP000095762"/>
    </source>
</evidence>
<gene>
    <name evidence="3" type="primary">endA</name>
    <name evidence="3" type="ORF">ERS852569_03455</name>
</gene>
<name>A0A174VUY1_9FIRM</name>
<dbReference type="Gene3D" id="3.40.570.10">
    <property type="entry name" value="Extracellular Endonuclease, subunit A"/>
    <property type="match status" value="1"/>
</dbReference>
<proteinExistence type="predicted"/>
<organism evidence="3 4">
    <name type="scientific">Blautia obeum</name>
    <dbReference type="NCBI Taxonomy" id="40520"/>
    <lineage>
        <taxon>Bacteria</taxon>
        <taxon>Bacillati</taxon>
        <taxon>Bacillota</taxon>
        <taxon>Clostridia</taxon>
        <taxon>Lachnospirales</taxon>
        <taxon>Lachnospiraceae</taxon>
        <taxon>Blautia</taxon>
    </lineage>
</organism>
<evidence type="ECO:0000256" key="1">
    <source>
        <dbReference type="SAM" id="SignalP"/>
    </source>
</evidence>
<feature type="domain" description="Type VII secretion system protein EssD-like" evidence="2">
    <location>
        <begin position="64"/>
        <end position="190"/>
    </location>
</feature>
<dbReference type="EC" id="3.1.30.-" evidence="3"/>
<protein>
    <submittedName>
        <fullName evidence="3">Competence-specific nuclease</fullName>
        <ecNumber evidence="3">3.1.30.-</ecNumber>
    </submittedName>
</protein>
<dbReference type="RefSeq" id="WP_055060530.1">
    <property type="nucleotide sequence ID" value="NZ_CZBP01000037.1"/>
</dbReference>
<reference evidence="3 4" key="1">
    <citation type="submission" date="2015-09" db="EMBL/GenBank/DDBJ databases">
        <authorList>
            <consortium name="Pathogen Informatics"/>
        </authorList>
    </citation>
    <scope>NUCLEOTIDE SEQUENCE [LARGE SCALE GENOMIC DNA]</scope>
    <source>
        <strain evidence="3 4">2789STDY5834957</strain>
    </source>
</reference>
<dbReference type="SUPFAM" id="SSF57884">
    <property type="entry name" value="Ada DNA repair protein, N-terminal domain (N-Ada 10)"/>
    <property type="match status" value="1"/>
</dbReference>